<organism evidence="2 3">
    <name type="scientific">Eragrostis curvula</name>
    <name type="common">weeping love grass</name>
    <dbReference type="NCBI Taxonomy" id="38414"/>
    <lineage>
        <taxon>Eukaryota</taxon>
        <taxon>Viridiplantae</taxon>
        <taxon>Streptophyta</taxon>
        <taxon>Embryophyta</taxon>
        <taxon>Tracheophyta</taxon>
        <taxon>Spermatophyta</taxon>
        <taxon>Magnoliopsida</taxon>
        <taxon>Liliopsida</taxon>
        <taxon>Poales</taxon>
        <taxon>Poaceae</taxon>
        <taxon>PACMAD clade</taxon>
        <taxon>Chloridoideae</taxon>
        <taxon>Eragrostideae</taxon>
        <taxon>Eragrostidinae</taxon>
        <taxon>Eragrostis</taxon>
    </lineage>
</organism>
<dbReference type="OrthoDB" id="687793at2759"/>
<reference evidence="2 3" key="1">
    <citation type="journal article" date="2019" name="Sci. Rep.">
        <title>A high-quality genome of Eragrostis curvula grass provides insights into Poaceae evolution and supports new strategies to enhance forage quality.</title>
        <authorList>
            <person name="Carballo J."/>
            <person name="Santos B.A.C.M."/>
            <person name="Zappacosta D."/>
            <person name="Garbus I."/>
            <person name="Selva J.P."/>
            <person name="Gallo C.A."/>
            <person name="Diaz A."/>
            <person name="Albertini E."/>
            <person name="Caccamo M."/>
            <person name="Echenique V."/>
        </authorList>
    </citation>
    <scope>NUCLEOTIDE SEQUENCE [LARGE SCALE GENOMIC DNA]</scope>
    <source>
        <strain evidence="3">cv. Victoria</strain>
        <tissue evidence="2">Leaf</tissue>
    </source>
</reference>
<dbReference type="Proteomes" id="UP000324897">
    <property type="component" value="Chromosome 4"/>
</dbReference>
<dbReference type="PANTHER" id="PTHR32133">
    <property type="entry name" value="OS07G0120400 PROTEIN"/>
    <property type="match status" value="1"/>
</dbReference>
<evidence type="ECO:0000259" key="1">
    <source>
        <dbReference type="SMART" id="SM00256"/>
    </source>
</evidence>
<sequence length="181" mass="20308">MTAPPDLIHYAVAEILLRLPPDDLVRAAVVCKLWHRILSDPDFRRRYRDLHRTPPLLGFLHNTYRAGYGSTPRFVPVAGDPFPLQALDDGSPWWVADCRHGHVPSSPSRTTMGNALKLLALCRVVKLIKILYQWKIAVNSTDKLSDDAEKYGDTWPLTNPSTVFCRILPAAIAIANEDTVI</sequence>
<proteinExistence type="predicted"/>
<dbReference type="SMART" id="SM00256">
    <property type="entry name" value="FBOX"/>
    <property type="match status" value="1"/>
</dbReference>
<feature type="domain" description="F-box" evidence="1">
    <location>
        <begin position="7"/>
        <end position="47"/>
    </location>
</feature>
<evidence type="ECO:0000313" key="3">
    <source>
        <dbReference type="Proteomes" id="UP000324897"/>
    </source>
</evidence>
<comment type="caution">
    <text evidence="2">The sequence shown here is derived from an EMBL/GenBank/DDBJ whole genome shotgun (WGS) entry which is preliminary data.</text>
</comment>
<evidence type="ECO:0000313" key="2">
    <source>
        <dbReference type="EMBL" id="TVU40794.1"/>
    </source>
</evidence>
<dbReference type="Gramene" id="TVU40794">
    <property type="protein sequence ID" value="TVU40794"/>
    <property type="gene ID" value="EJB05_14272"/>
</dbReference>
<keyword evidence="3" id="KW-1185">Reference proteome</keyword>
<dbReference type="AlphaFoldDB" id="A0A5J9VZQ9"/>
<gene>
    <name evidence="2" type="ORF">EJB05_14272</name>
</gene>
<dbReference type="SUPFAM" id="SSF81383">
    <property type="entry name" value="F-box domain"/>
    <property type="match status" value="1"/>
</dbReference>
<dbReference type="Pfam" id="PF12937">
    <property type="entry name" value="F-box-like"/>
    <property type="match status" value="1"/>
</dbReference>
<feature type="non-terminal residue" evidence="2">
    <location>
        <position position="1"/>
    </location>
</feature>
<dbReference type="EMBL" id="RWGY01000007">
    <property type="protein sequence ID" value="TVU40794.1"/>
    <property type="molecule type" value="Genomic_DNA"/>
</dbReference>
<accession>A0A5J9VZQ9</accession>
<name>A0A5J9VZQ9_9POAL</name>
<dbReference type="InterPro" id="IPR036047">
    <property type="entry name" value="F-box-like_dom_sf"/>
</dbReference>
<dbReference type="Gene3D" id="1.20.1280.50">
    <property type="match status" value="1"/>
</dbReference>
<protein>
    <recommendedName>
        <fullName evidence="1">F-box domain-containing protein</fullName>
    </recommendedName>
</protein>
<dbReference type="InterPro" id="IPR001810">
    <property type="entry name" value="F-box_dom"/>
</dbReference>